<dbReference type="GO" id="GO:0003676">
    <property type="term" value="F:nucleic acid binding"/>
    <property type="evidence" value="ECO:0007669"/>
    <property type="project" value="InterPro"/>
</dbReference>
<protein>
    <submittedName>
        <fullName evidence="1">Uncharacterized protein</fullName>
    </submittedName>
</protein>
<sequence length="96" mass="10625">MKWLDQSPTMLVNIDIAYPGLHIVIGSSSVSAVVANYNSDFAQYPASMTLQQSKIEPHGPTHGQQNTAHHRRKSWVALPAATARRAPHTPHIIYEL</sequence>
<accession>A0A067TAA8</accession>
<dbReference type="AlphaFoldDB" id="A0A067TAA8"/>
<keyword evidence="2" id="KW-1185">Reference proteome</keyword>
<dbReference type="OrthoDB" id="10252740at2759"/>
<organism evidence="1 2">
    <name type="scientific">Galerina marginata (strain CBS 339.88)</name>
    <dbReference type="NCBI Taxonomy" id="685588"/>
    <lineage>
        <taxon>Eukaryota</taxon>
        <taxon>Fungi</taxon>
        <taxon>Dikarya</taxon>
        <taxon>Basidiomycota</taxon>
        <taxon>Agaricomycotina</taxon>
        <taxon>Agaricomycetes</taxon>
        <taxon>Agaricomycetidae</taxon>
        <taxon>Agaricales</taxon>
        <taxon>Agaricineae</taxon>
        <taxon>Strophariaceae</taxon>
        <taxon>Galerina</taxon>
    </lineage>
</organism>
<name>A0A067TAA8_GALM3</name>
<evidence type="ECO:0000313" key="1">
    <source>
        <dbReference type="EMBL" id="KDR79302.1"/>
    </source>
</evidence>
<dbReference type="InterPro" id="IPR036397">
    <property type="entry name" value="RNaseH_sf"/>
</dbReference>
<proteinExistence type="predicted"/>
<dbReference type="Proteomes" id="UP000027222">
    <property type="component" value="Unassembled WGS sequence"/>
</dbReference>
<gene>
    <name evidence="1" type="ORF">GALMADRAFT_223526</name>
</gene>
<dbReference type="EMBL" id="KL142373">
    <property type="protein sequence ID" value="KDR79302.1"/>
    <property type="molecule type" value="Genomic_DNA"/>
</dbReference>
<reference evidence="2" key="1">
    <citation type="journal article" date="2014" name="Proc. Natl. Acad. Sci. U.S.A.">
        <title>Extensive sampling of basidiomycete genomes demonstrates inadequacy of the white-rot/brown-rot paradigm for wood decay fungi.</title>
        <authorList>
            <person name="Riley R."/>
            <person name="Salamov A.A."/>
            <person name="Brown D.W."/>
            <person name="Nagy L.G."/>
            <person name="Floudas D."/>
            <person name="Held B.W."/>
            <person name="Levasseur A."/>
            <person name="Lombard V."/>
            <person name="Morin E."/>
            <person name="Otillar R."/>
            <person name="Lindquist E.A."/>
            <person name="Sun H."/>
            <person name="LaButti K.M."/>
            <person name="Schmutz J."/>
            <person name="Jabbour D."/>
            <person name="Luo H."/>
            <person name="Baker S.E."/>
            <person name="Pisabarro A.G."/>
            <person name="Walton J.D."/>
            <person name="Blanchette R.A."/>
            <person name="Henrissat B."/>
            <person name="Martin F."/>
            <person name="Cullen D."/>
            <person name="Hibbett D.S."/>
            <person name="Grigoriev I.V."/>
        </authorList>
    </citation>
    <scope>NUCLEOTIDE SEQUENCE [LARGE SCALE GENOMIC DNA]</scope>
    <source>
        <strain evidence="2">CBS 339.88</strain>
    </source>
</reference>
<dbReference type="STRING" id="685588.A0A067TAA8"/>
<dbReference type="Gene3D" id="3.30.420.10">
    <property type="entry name" value="Ribonuclease H-like superfamily/Ribonuclease H"/>
    <property type="match status" value="1"/>
</dbReference>
<evidence type="ECO:0000313" key="2">
    <source>
        <dbReference type="Proteomes" id="UP000027222"/>
    </source>
</evidence>
<dbReference type="HOGENOM" id="CLU_2359904_0_0_1"/>